<proteinExistence type="predicted"/>
<name>A0A6A5KHU6_9PLEO</name>
<feature type="compositionally biased region" description="Low complexity" evidence="1">
    <location>
        <begin position="70"/>
        <end position="86"/>
    </location>
</feature>
<dbReference type="Proteomes" id="UP000800040">
    <property type="component" value="Unassembled WGS sequence"/>
</dbReference>
<evidence type="ECO:0000256" key="1">
    <source>
        <dbReference type="SAM" id="MobiDB-lite"/>
    </source>
</evidence>
<evidence type="ECO:0000313" key="2">
    <source>
        <dbReference type="EMBL" id="KAF1836708.1"/>
    </source>
</evidence>
<reference evidence="2" key="1">
    <citation type="submission" date="2020-01" db="EMBL/GenBank/DDBJ databases">
        <authorList>
            <consortium name="DOE Joint Genome Institute"/>
            <person name="Haridas S."/>
            <person name="Albert R."/>
            <person name="Binder M."/>
            <person name="Bloem J."/>
            <person name="Labutti K."/>
            <person name="Salamov A."/>
            <person name="Andreopoulos B."/>
            <person name="Baker S.E."/>
            <person name="Barry K."/>
            <person name="Bills G."/>
            <person name="Bluhm B.H."/>
            <person name="Cannon C."/>
            <person name="Castanera R."/>
            <person name="Culley D.E."/>
            <person name="Daum C."/>
            <person name="Ezra D."/>
            <person name="Gonzalez J.B."/>
            <person name="Henrissat B."/>
            <person name="Kuo A."/>
            <person name="Liang C."/>
            <person name="Lipzen A."/>
            <person name="Lutzoni F."/>
            <person name="Magnuson J."/>
            <person name="Mondo S."/>
            <person name="Nolan M."/>
            <person name="Ohm R."/>
            <person name="Pangilinan J."/>
            <person name="Park H.-J."/>
            <person name="Ramirez L."/>
            <person name="Alfaro M."/>
            <person name="Sun H."/>
            <person name="Tritt A."/>
            <person name="Yoshinaga Y."/>
            <person name="Zwiers L.-H."/>
            <person name="Turgeon B.G."/>
            <person name="Goodwin S.B."/>
            <person name="Spatafora J.W."/>
            <person name="Crous P.W."/>
            <person name="Grigoriev I.V."/>
        </authorList>
    </citation>
    <scope>NUCLEOTIDE SEQUENCE</scope>
    <source>
        <strain evidence="2">P77</strain>
    </source>
</reference>
<feature type="compositionally biased region" description="Gly residues" evidence="1">
    <location>
        <begin position="181"/>
        <end position="193"/>
    </location>
</feature>
<dbReference type="AlphaFoldDB" id="A0A6A5KHU6"/>
<keyword evidence="3" id="KW-1185">Reference proteome</keyword>
<dbReference type="OrthoDB" id="3797824at2759"/>
<accession>A0A6A5KHU6</accession>
<gene>
    <name evidence="2" type="ORF">BDW02DRAFT_566800</name>
</gene>
<feature type="region of interest" description="Disordered" evidence="1">
    <location>
        <begin position="69"/>
        <end position="234"/>
    </location>
</feature>
<evidence type="ECO:0000313" key="3">
    <source>
        <dbReference type="Proteomes" id="UP000800040"/>
    </source>
</evidence>
<sequence>MAQRHMCPSMGAIRRSLLADVVAAPKCSVRAFHSAAQRLEEQPGKASPAQPPNRKTRSAIALQQITSLQNRRNAPGGPARASAGRGQMAQRNPRAPAAVRTNEFGFLPEDDDVPTAAQPEPNARFARNTARPTTTHGSTPPPGQMVRANPSGLRITREKVGPAAPGRNAQGPNLRGRDRGQGQGGPGRGGPGRRGPRPDRPNNSAADRAPKKRERASGGEDSMETSTRDVPLEDTVEDHMAQQLLRLQRKEWDRVPYEPKYANGSFAASELIHAGRELFRGESAPVKIWGPLEKRIGVVGMYGAEAHLKIRRVGDGDAAPFGQEV</sequence>
<protein>
    <submittedName>
        <fullName evidence="2">Uncharacterized protein</fullName>
    </submittedName>
</protein>
<dbReference type="EMBL" id="ML975270">
    <property type="protein sequence ID" value="KAF1836708.1"/>
    <property type="molecule type" value="Genomic_DNA"/>
</dbReference>
<organism evidence="2 3">
    <name type="scientific">Decorospora gaudefroyi</name>
    <dbReference type="NCBI Taxonomy" id="184978"/>
    <lineage>
        <taxon>Eukaryota</taxon>
        <taxon>Fungi</taxon>
        <taxon>Dikarya</taxon>
        <taxon>Ascomycota</taxon>
        <taxon>Pezizomycotina</taxon>
        <taxon>Dothideomycetes</taxon>
        <taxon>Pleosporomycetidae</taxon>
        <taxon>Pleosporales</taxon>
        <taxon>Pleosporineae</taxon>
        <taxon>Pleosporaceae</taxon>
        <taxon>Decorospora</taxon>
    </lineage>
</organism>